<sequence>MADFDDTQYSSLILGRSIRELQHAMDDGQLTSVELTKFYLSRIGKYDINKLNSVLALNPDVLAIAQHADQIRASTQSHSAMLGIPVLIKDNIATDDRMHTTGGMAALLDWNTDHDAHIVQRLRDAGAVILGKTNLSENANYFTTKDPNGFSNLGGQTRNAYGFYSVMGSSSGSGVASAAEFAAVTVGTETQGSINAPAQMSSIVGFKPSIGLVSRENIIPLAASQDSAGPMARSVEDAAIELTVLVDADPNDPLYSEVKDQPKTDFTDYLSPSVYQNIKVGLNANGYNATSSANWLEDTKAILDKAGVAYEVVNTLPTNAGAPALDLPCEFHYEFADMAASENMPIQSVPELVKFNQAYPQRRAVWKQDDMKSAANTTKSRQECLDNAEKKRTTWESAVANYFQQHDFQVLVSELSLSSIYAPAGAPSASVPFGYQTKDSAIKSEFDYWYSPNTVGTPVSTNIMAARFDDGKVLAIAQAIETGRESIARRQHKAPDLAATIAMNQQAGVFAVHDMQRASSPTYINQ</sequence>
<feature type="domain" description="Amidase" evidence="1">
    <location>
        <begin position="34"/>
        <end position="408"/>
    </location>
</feature>
<evidence type="ECO:0000259" key="1">
    <source>
        <dbReference type="Pfam" id="PF01425"/>
    </source>
</evidence>
<keyword evidence="3" id="KW-1185">Reference proteome</keyword>
<dbReference type="EMBL" id="BATM01000036">
    <property type="protein sequence ID" value="GAD80412.1"/>
    <property type="molecule type" value="Genomic_DNA"/>
</dbReference>
<evidence type="ECO:0000313" key="3">
    <source>
        <dbReference type="Proteomes" id="UP000016562"/>
    </source>
</evidence>
<dbReference type="InterPro" id="IPR036928">
    <property type="entry name" value="AS_sf"/>
</dbReference>
<organism evidence="2 3">
    <name type="scientific">Vibrio ezurae NBRC 102218</name>
    <dbReference type="NCBI Taxonomy" id="1219080"/>
    <lineage>
        <taxon>Bacteria</taxon>
        <taxon>Pseudomonadati</taxon>
        <taxon>Pseudomonadota</taxon>
        <taxon>Gammaproteobacteria</taxon>
        <taxon>Vibrionales</taxon>
        <taxon>Vibrionaceae</taxon>
        <taxon>Vibrio</taxon>
    </lineage>
</organism>
<dbReference type="Gene3D" id="3.90.1300.10">
    <property type="entry name" value="Amidase signature (AS) domain"/>
    <property type="match status" value="1"/>
</dbReference>
<name>U3B4P1_9VIBR</name>
<accession>U3B4P1</accession>
<dbReference type="InterPro" id="IPR023631">
    <property type="entry name" value="Amidase_dom"/>
</dbReference>
<gene>
    <name evidence="2" type="ORF">VEZ01S_36_00010</name>
</gene>
<dbReference type="Pfam" id="PF01425">
    <property type="entry name" value="Amidase"/>
    <property type="match status" value="1"/>
</dbReference>
<comment type="caution">
    <text evidence="2">The sequence shown here is derived from an EMBL/GenBank/DDBJ whole genome shotgun (WGS) entry which is preliminary data.</text>
</comment>
<dbReference type="eggNOG" id="COG0154">
    <property type="taxonomic scope" value="Bacteria"/>
</dbReference>
<reference evidence="2 3" key="1">
    <citation type="submission" date="2013-09" db="EMBL/GenBank/DDBJ databases">
        <title>Whole genome shotgun sequence of Vibrio ezurae NBRC 102218.</title>
        <authorList>
            <person name="Yoshida I."/>
            <person name="Hosoyama A."/>
            <person name="Numata M."/>
            <person name="Hashimoto M."/>
            <person name="Hosoyama Y."/>
            <person name="Tsuchikane K."/>
            <person name="Noguchi M."/>
            <person name="Hirakata S."/>
            <person name="Ichikawa N."/>
            <person name="Ohji S."/>
            <person name="Yamazoe A."/>
            <person name="Fujita N."/>
        </authorList>
    </citation>
    <scope>NUCLEOTIDE SEQUENCE [LARGE SCALE GENOMIC DNA]</scope>
    <source>
        <strain evidence="2 3">NBRC 102218</strain>
    </source>
</reference>
<dbReference type="SUPFAM" id="SSF75304">
    <property type="entry name" value="Amidase signature (AS) enzymes"/>
    <property type="match status" value="1"/>
</dbReference>
<proteinExistence type="predicted"/>
<dbReference type="Proteomes" id="UP000016562">
    <property type="component" value="Unassembled WGS sequence"/>
</dbReference>
<evidence type="ECO:0000313" key="2">
    <source>
        <dbReference type="EMBL" id="GAD80412.1"/>
    </source>
</evidence>
<protein>
    <submittedName>
        <fullName evidence="2">Putative amidase</fullName>
    </submittedName>
</protein>
<dbReference type="PANTHER" id="PTHR42678:SF34">
    <property type="entry name" value="OS04G0183300 PROTEIN"/>
    <property type="match status" value="1"/>
</dbReference>
<dbReference type="PANTHER" id="PTHR42678">
    <property type="entry name" value="AMIDASE"/>
    <property type="match status" value="1"/>
</dbReference>
<dbReference type="AlphaFoldDB" id="U3B4P1"/>
<dbReference type="STRING" id="1219080.VEZ01S_36_00010"/>